<feature type="compositionally biased region" description="Low complexity" evidence="1">
    <location>
        <begin position="858"/>
        <end position="873"/>
    </location>
</feature>
<sequence length="975" mass="107898">MPPKPSQPPATDASPPSADSAAANRVQSTRPPSRTIVAAKESSLFLSIPNTLSKALTIRRRRLAKEMAWWQLELKDWFNAYLPGEDLPDNLQWTPFNVDLTSEETMYVGLRKGLQDAIETVGCHALEARSTHRYPDNTPSSDGMTTRICPDLGIYPTSRPDPDAQQSPTSSVDSTESIRVRFGSMEVPVEVKRLLVKRNAASSAGTSETPPSSSTSNPSTSLPNIASTSWGDVIMLSSEGGYAIPLSLEAHRGQLVEYVIEVFNRQHRLFVFMILFVNDRGRLLRFDRTGVSMTVEFDYTQHPEIIGKFLRRVSGSRAAMGHDPTAAPADAADEKLFRELHTRYMSQSAVGRGLKNAATDGWSVYKLSIEGRFSPDHSTAVLPTAPMSRQEYLICKPMFGNRSLSGRGTKTYIGYDLARDQVVVIKDSWRLNSANVRPEYDTYLLLNEAVRQADSSDKFNAPTLLGGGDVVVAGVEQQTQTSNPDLLTRIHFRLVLKEICRPLEDFASSSELVRVTLAALNAHSFAWVKARILHRDVSIGNILILDPNPEGLPNPQKSKGLLADWDLARTREELENPAFTQRTRSGTWPFISARLQQSGSEQPHELSDDLESFVHVLNYCALKYLPNDLSSEDYRLALFISVVYDHVRQSGGLEKGSRDKLEFLIRNRPFVQLQPHKQPLQCLLEALSELCYEHYHHIQFPPPLHPPDHLRGGTSLEVLEDNFEELGTTLVEKKNRPPPVLAISVDAASEDPPSERLLRTPATIRALPPPDPSKSPFTDHEVMGVCLLDTLRPPDDSHPAYGLSWPVGDKIQRTKPLDITPNVSVSRSSKRESAGFPSYAPFAVADPEYFVPSKRVRTTTSGSRGSGSGTSRKVQQKAPRTSADASRTRSEASPGPGPSRYIDPMALRSDGEPSGSRSTTPESEGRFDDGDDDVDNLEPDTNESDAPAAANNRPTYQYAERITDMAAELDEILFH</sequence>
<dbReference type="PANTHER" id="PTHR38248:SF2">
    <property type="entry name" value="FUNK1 11"/>
    <property type="match status" value="1"/>
</dbReference>
<feature type="domain" description="Fungal-type protein kinase" evidence="2">
    <location>
        <begin position="480"/>
        <end position="619"/>
    </location>
</feature>
<feature type="compositionally biased region" description="Low complexity" evidence="1">
    <location>
        <begin position="9"/>
        <end position="23"/>
    </location>
</feature>
<feature type="region of interest" description="Disordered" evidence="1">
    <location>
        <begin position="856"/>
        <end position="957"/>
    </location>
</feature>
<keyword evidence="4" id="KW-1185">Reference proteome</keyword>
<dbReference type="Gene3D" id="1.10.510.10">
    <property type="entry name" value="Transferase(Phosphotransferase) domain 1"/>
    <property type="match status" value="1"/>
</dbReference>
<feature type="region of interest" description="Disordered" evidence="1">
    <location>
        <begin position="200"/>
        <end position="223"/>
    </location>
</feature>
<comment type="caution">
    <text evidence="3">The sequence shown here is derived from an EMBL/GenBank/DDBJ whole genome shotgun (WGS) entry which is preliminary data.</text>
</comment>
<gene>
    <name evidence="3" type="ORF">GSI_05867</name>
</gene>
<name>A0A2G8SBN6_9APHY</name>
<evidence type="ECO:0000256" key="1">
    <source>
        <dbReference type="SAM" id="MobiDB-lite"/>
    </source>
</evidence>
<feature type="region of interest" description="Disordered" evidence="1">
    <location>
        <begin position="130"/>
        <end position="177"/>
    </location>
</feature>
<accession>A0A2G8SBN6</accession>
<feature type="compositionally biased region" description="Polar residues" evidence="1">
    <location>
        <begin position="164"/>
        <end position="177"/>
    </location>
</feature>
<protein>
    <recommendedName>
        <fullName evidence="2">Fungal-type protein kinase domain-containing protein</fullName>
    </recommendedName>
</protein>
<evidence type="ECO:0000259" key="2">
    <source>
        <dbReference type="Pfam" id="PF17667"/>
    </source>
</evidence>
<dbReference type="STRING" id="1077348.A0A2G8SBN6"/>
<dbReference type="AlphaFoldDB" id="A0A2G8SBN6"/>
<feature type="region of interest" description="Disordered" evidence="1">
    <location>
        <begin position="1"/>
        <end position="32"/>
    </location>
</feature>
<evidence type="ECO:0000313" key="4">
    <source>
        <dbReference type="Proteomes" id="UP000230002"/>
    </source>
</evidence>
<feature type="compositionally biased region" description="Low complexity" evidence="1">
    <location>
        <begin position="202"/>
        <end position="223"/>
    </location>
</feature>
<organism evidence="3 4">
    <name type="scientific">Ganoderma sinense ZZ0214-1</name>
    <dbReference type="NCBI Taxonomy" id="1077348"/>
    <lineage>
        <taxon>Eukaryota</taxon>
        <taxon>Fungi</taxon>
        <taxon>Dikarya</taxon>
        <taxon>Basidiomycota</taxon>
        <taxon>Agaricomycotina</taxon>
        <taxon>Agaricomycetes</taxon>
        <taxon>Polyporales</taxon>
        <taxon>Polyporaceae</taxon>
        <taxon>Ganoderma</taxon>
    </lineage>
</organism>
<proteinExistence type="predicted"/>
<feature type="compositionally biased region" description="Acidic residues" evidence="1">
    <location>
        <begin position="929"/>
        <end position="943"/>
    </location>
</feature>
<dbReference type="OrthoDB" id="2757351at2759"/>
<dbReference type="EMBL" id="AYKW01000012">
    <property type="protein sequence ID" value="PIL31170.1"/>
    <property type="molecule type" value="Genomic_DNA"/>
</dbReference>
<dbReference type="SUPFAM" id="SSF56112">
    <property type="entry name" value="Protein kinase-like (PK-like)"/>
    <property type="match status" value="1"/>
</dbReference>
<dbReference type="PANTHER" id="PTHR38248">
    <property type="entry name" value="FUNK1 6"/>
    <property type="match status" value="1"/>
</dbReference>
<feature type="domain" description="Fungal-type protein kinase" evidence="2">
    <location>
        <begin position="251"/>
        <end position="440"/>
    </location>
</feature>
<evidence type="ECO:0000313" key="3">
    <source>
        <dbReference type="EMBL" id="PIL31170.1"/>
    </source>
</evidence>
<reference evidence="3 4" key="1">
    <citation type="journal article" date="2015" name="Sci. Rep.">
        <title>Chromosome-level genome map provides insights into diverse defense mechanisms in the medicinal fungus Ganoderma sinense.</title>
        <authorList>
            <person name="Zhu Y."/>
            <person name="Xu J."/>
            <person name="Sun C."/>
            <person name="Zhou S."/>
            <person name="Xu H."/>
            <person name="Nelson D.R."/>
            <person name="Qian J."/>
            <person name="Song J."/>
            <person name="Luo H."/>
            <person name="Xiang L."/>
            <person name="Li Y."/>
            <person name="Xu Z."/>
            <person name="Ji A."/>
            <person name="Wang L."/>
            <person name="Lu S."/>
            <person name="Hayward A."/>
            <person name="Sun W."/>
            <person name="Li X."/>
            <person name="Schwartz D.C."/>
            <person name="Wang Y."/>
            <person name="Chen S."/>
        </authorList>
    </citation>
    <scope>NUCLEOTIDE SEQUENCE [LARGE SCALE GENOMIC DNA]</scope>
    <source>
        <strain evidence="3 4">ZZ0214-1</strain>
    </source>
</reference>
<feature type="region of interest" description="Disordered" evidence="1">
    <location>
        <begin position="818"/>
        <end position="837"/>
    </location>
</feature>
<dbReference type="InterPro" id="IPR040976">
    <property type="entry name" value="Pkinase_fungal"/>
</dbReference>
<dbReference type="Proteomes" id="UP000230002">
    <property type="component" value="Unassembled WGS sequence"/>
</dbReference>
<dbReference type="InterPro" id="IPR011009">
    <property type="entry name" value="Kinase-like_dom_sf"/>
</dbReference>
<dbReference type="Pfam" id="PF17667">
    <property type="entry name" value="Pkinase_fungal"/>
    <property type="match status" value="2"/>
</dbReference>